<accession>A0A968KX49</accession>
<keyword evidence="3" id="KW-1185">Reference proteome</keyword>
<dbReference type="EMBL" id="JAATLJ010000003">
    <property type="protein sequence ID" value="NIZ41490.1"/>
    <property type="molecule type" value="Genomic_DNA"/>
</dbReference>
<keyword evidence="1" id="KW-0472">Membrane</keyword>
<evidence type="ECO:0000313" key="3">
    <source>
        <dbReference type="Proteomes" id="UP000711995"/>
    </source>
</evidence>
<comment type="caution">
    <text evidence="2">The sequence shown here is derived from an EMBL/GenBank/DDBJ whole genome shotgun (WGS) entry which is preliminary data.</text>
</comment>
<name>A0A968KX49_9SPIO</name>
<proteinExistence type="predicted"/>
<gene>
    <name evidence="2" type="ORF">HCT14_08210</name>
</gene>
<evidence type="ECO:0000256" key="1">
    <source>
        <dbReference type="SAM" id="Phobius"/>
    </source>
</evidence>
<organism evidence="2 3">
    <name type="scientific">Entomospira entomophila</name>
    <dbReference type="NCBI Taxonomy" id="2719988"/>
    <lineage>
        <taxon>Bacteria</taxon>
        <taxon>Pseudomonadati</taxon>
        <taxon>Spirochaetota</taxon>
        <taxon>Spirochaetia</taxon>
        <taxon>Spirochaetales</taxon>
        <taxon>Spirochaetaceae</taxon>
        <taxon>Entomospira</taxon>
    </lineage>
</organism>
<reference evidence="2 3" key="1">
    <citation type="submission" date="2020-03" db="EMBL/GenBank/DDBJ databases">
        <title>Spirochaetal bacteria isolated from arthropods constitute a novel genus Entomospira genus novum within the order Spirochaetales.</title>
        <authorList>
            <person name="Grana-Miraglia L."/>
            <person name="Sikutova S."/>
            <person name="Fingerle V."/>
            <person name="Sing A."/>
            <person name="Castillo-Ramirez S."/>
            <person name="Margos G."/>
            <person name="Rudolf I."/>
        </authorList>
    </citation>
    <scope>NUCLEOTIDE SEQUENCE [LARGE SCALE GENOMIC DNA]</scope>
    <source>
        <strain evidence="2 3">BR193</strain>
    </source>
</reference>
<dbReference type="AlphaFoldDB" id="A0A968KX49"/>
<keyword evidence="1" id="KW-1133">Transmembrane helix</keyword>
<protein>
    <submittedName>
        <fullName evidence="2">Uncharacterized protein</fullName>
    </submittedName>
</protein>
<keyword evidence="1" id="KW-0812">Transmembrane</keyword>
<evidence type="ECO:0000313" key="2">
    <source>
        <dbReference type="EMBL" id="NIZ41490.1"/>
    </source>
</evidence>
<sequence length="210" mass="24415">MRIRAVHVAMIHNMIMLIIVVILIVMHGRTKNSPIILQDNGILIGDHLVTFGSSRESIEEQLGTLQHHEDRYWYKPLGLEMGFDAYDRLKSIGVSPSFLLTMMQSNTKLYRKLYEKEYQLKWRSNRWSVSTTDGTLISEIPLEVQQHVMRHNQDARIMLVQLSDHALLSMIYSEDKHLQFFTYQSLHTVDLTHDPLETPEEEPLDANQSA</sequence>
<dbReference type="RefSeq" id="WP_167701111.1">
    <property type="nucleotide sequence ID" value="NZ_CP118176.1"/>
</dbReference>
<dbReference type="Proteomes" id="UP000711995">
    <property type="component" value="Unassembled WGS sequence"/>
</dbReference>
<feature type="transmembrane region" description="Helical" evidence="1">
    <location>
        <begin position="6"/>
        <end position="26"/>
    </location>
</feature>